<feature type="region of interest" description="Disordered" evidence="4">
    <location>
        <begin position="1123"/>
        <end position="1149"/>
    </location>
</feature>
<feature type="region of interest" description="Disordered" evidence="4">
    <location>
        <begin position="905"/>
        <end position="927"/>
    </location>
</feature>
<dbReference type="GO" id="GO:0045053">
    <property type="term" value="P:protein retention in Golgi apparatus"/>
    <property type="evidence" value="ECO:0007669"/>
    <property type="project" value="TreeGrafter"/>
</dbReference>
<dbReference type="GO" id="GO:0006869">
    <property type="term" value="P:lipid transport"/>
    <property type="evidence" value="ECO:0007669"/>
    <property type="project" value="UniProtKB-KW"/>
</dbReference>
<dbReference type="InterPro" id="IPR009543">
    <property type="entry name" value="VPS13_VAB"/>
</dbReference>
<evidence type="ECO:0000259" key="5">
    <source>
        <dbReference type="Pfam" id="PF12624"/>
    </source>
</evidence>
<dbReference type="InterPro" id="IPR056748">
    <property type="entry name" value="VPS13-like_C"/>
</dbReference>
<evidence type="ECO:0000313" key="9">
    <source>
        <dbReference type="EMBL" id="SGY38025.1"/>
    </source>
</evidence>
<gene>
    <name evidence="9" type="primary">BQ5605_C003g01944</name>
    <name evidence="9" type="ORF">BQ5605_C003G01944</name>
</gene>
<feature type="domain" description="Vacuolar protein sorting-associated protein 13 VPS13 adaptor binding" evidence="7">
    <location>
        <begin position="2009"/>
        <end position="2620"/>
    </location>
</feature>
<dbReference type="InterPro" id="IPR056747">
    <property type="entry name" value="VPS13-like_M"/>
</dbReference>
<reference evidence="9 10" key="1">
    <citation type="submission" date="2016-11" db="EMBL/GenBank/DDBJ databases">
        <authorList>
            <person name="Jaros S."/>
            <person name="Januszkiewicz K."/>
            <person name="Wedrychowicz H."/>
        </authorList>
    </citation>
    <scope>NUCLEOTIDE SEQUENCE [LARGE SCALE GENOMIC DNA]</scope>
</reference>
<evidence type="ECO:0000259" key="6">
    <source>
        <dbReference type="Pfam" id="PF25033"/>
    </source>
</evidence>
<feature type="compositionally biased region" description="Acidic residues" evidence="4">
    <location>
        <begin position="603"/>
        <end position="616"/>
    </location>
</feature>
<dbReference type="PANTHER" id="PTHR16166">
    <property type="entry name" value="VACUOLAR PROTEIN SORTING-ASSOCIATED PROTEIN VPS13"/>
    <property type="match status" value="1"/>
</dbReference>
<accession>A0A2X0M3T5</accession>
<feature type="region of interest" description="Disordered" evidence="4">
    <location>
        <begin position="2850"/>
        <end position="2871"/>
    </location>
</feature>
<keyword evidence="3" id="KW-0445">Lipid transport</keyword>
<feature type="region of interest" description="Disordered" evidence="4">
    <location>
        <begin position="589"/>
        <end position="644"/>
    </location>
</feature>
<evidence type="ECO:0000313" key="10">
    <source>
        <dbReference type="Proteomes" id="UP000249464"/>
    </source>
</evidence>
<dbReference type="GO" id="GO:0007005">
    <property type="term" value="P:mitochondrion organization"/>
    <property type="evidence" value="ECO:0007669"/>
    <property type="project" value="TreeGrafter"/>
</dbReference>
<evidence type="ECO:0000256" key="1">
    <source>
        <dbReference type="ARBA" id="ARBA00006545"/>
    </source>
</evidence>
<proteinExistence type="inferred from homology"/>
<feature type="region of interest" description="Disordered" evidence="4">
    <location>
        <begin position="1778"/>
        <end position="1827"/>
    </location>
</feature>
<evidence type="ECO:0000256" key="2">
    <source>
        <dbReference type="ARBA" id="ARBA00022448"/>
    </source>
</evidence>
<feature type="domain" description="Chorein N-terminal" evidence="5">
    <location>
        <begin position="178"/>
        <end position="974"/>
    </location>
</feature>
<feature type="compositionally biased region" description="Acidic residues" evidence="4">
    <location>
        <begin position="947"/>
        <end position="968"/>
    </location>
</feature>
<comment type="similarity">
    <text evidence="1">Belongs to the VPS13 family.</text>
</comment>
<evidence type="ECO:0000259" key="7">
    <source>
        <dbReference type="Pfam" id="PF25036"/>
    </source>
</evidence>
<feature type="region of interest" description="Disordered" evidence="4">
    <location>
        <begin position="1440"/>
        <end position="1467"/>
    </location>
</feature>
<dbReference type="Pfam" id="PF25037">
    <property type="entry name" value="VPS13_C"/>
    <property type="match status" value="1"/>
</dbReference>
<dbReference type="STRING" id="796604.A0A2X0M3T5"/>
<dbReference type="InterPro" id="IPR026847">
    <property type="entry name" value="VPS13"/>
</dbReference>
<protein>
    <submittedName>
        <fullName evidence="9">BQ5605_C003g01944 protein</fullName>
    </submittedName>
</protein>
<dbReference type="GO" id="GO:0045324">
    <property type="term" value="P:late endosome to vacuole transport"/>
    <property type="evidence" value="ECO:0007669"/>
    <property type="project" value="TreeGrafter"/>
</dbReference>
<feature type="domain" description="VPS13-like middle region" evidence="6">
    <location>
        <begin position="1171"/>
        <end position="1946"/>
    </location>
</feature>
<dbReference type="Proteomes" id="UP000249464">
    <property type="component" value="Unassembled WGS sequence"/>
</dbReference>
<feature type="compositionally biased region" description="Acidic residues" evidence="4">
    <location>
        <begin position="628"/>
        <end position="639"/>
    </location>
</feature>
<evidence type="ECO:0000256" key="3">
    <source>
        <dbReference type="ARBA" id="ARBA00023055"/>
    </source>
</evidence>
<evidence type="ECO:0000259" key="8">
    <source>
        <dbReference type="Pfam" id="PF25037"/>
    </source>
</evidence>
<feature type="domain" description="Chorein N-terminal" evidence="5">
    <location>
        <begin position="1"/>
        <end position="156"/>
    </location>
</feature>
<feature type="domain" description="Intermembrane lipid transfer protein VPS13-like C-terminal" evidence="8">
    <location>
        <begin position="3148"/>
        <end position="3257"/>
    </location>
</feature>
<name>A0A2X0M3T5_9BASI</name>
<feature type="region of interest" description="Disordered" evidence="4">
    <location>
        <begin position="940"/>
        <end position="976"/>
    </location>
</feature>
<dbReference type="Pfam" id="PF25033">
    <property type="entry name" value="VPS13_M"/>
    <property type="match status" value="1"/>
</dbReference>
<dbReference type="GO" id="GO:0006623">
    <property type="term" value="P:protein targeting to vacuole"/>
    <property type="evidence" value="ECO:0007669"/>
    <property type="project" value="TreeGrafter"/>
</dbReference>
<organism evidence="9 10">
    <name type="scientific">Microbotryum silenes-dioicae</name>
    <dbReference type="NCBI Taxonomy" id="796604"/>
    <lineage>
        <taxon>Eukaryota</taxon>
        <taxon>Fungi</taxon>
        <taxon>Dikarya</taxon>
        <taxon>Basidiomycota</taxon>
        <taxon>Pucciniomycotina</taxon>
        <taxon>Microbotryomycetes</taxon>
        <taxon>Microbotryales</taxon>
        <taxon>Microbotryaceae</taxon>
        <taxon>Microbotryum</taxon>
    </lineage>
</organism>
<keyword evidence="2" id="KW-0813">Transport</keyword>
<dbReference type="PANTHER" id="PTHR16166:SF93">
    <property type="entry name" value="INTERMEMBRANE LIPID TRANSFER PROTEIN VPS13"/>
    <property type="match status" value="1"/>
</dbReference>
<sequence length="3275" mass="365410">MLESVLAGVLNRFLSAYVDNLNTGQLNVGIWSGDVKLRNLRLKKAALDKFRLPVDVVEGYLGDLTLSIPWSNLSGKPVRVLVENVYLLAVPTDSAKATPEEDAARAQAAKLEKLENAELMTAQPTTGLSAEEEQKNSSFTTSLVNKIVDNLQLEVSVLRAHQLSGLQAQIQAQIRRHVQIRNIHIRYEDKLSVPGHPFSVGLTLSHFSAISTDEHWNPAFITNSKNGVHKLAKLDSLAVYFDTDSESLAGYPINEAIKKFTELIATKDKTPQHQFMLKPVSGQGRLIMNHHKVDAQTPKTDAELFFQELGFVLDADQYRDALSMVDLFHFYIRQREYRVFRPPQNEIDENTNRALWKFATKAILTEVHEKNRKWSWAYFAERRDDRKEYVNLFKAKSRHDASPDELARLVELENKLDYRDIRFYRSIARSDLRKERATYEAEHPKPAKKQTGWISWATGWAAKAEDDSAQDEGEGGLSEEQRKELYRAIDWDEKEAVSSNLDLPKEAMILRVKAKLETGSFALRRGQQDLVALNFDDFALDLVQRPENFDATLALGGLRVFDNTCEGSMHRQIVRVKADKVKERNKKWSVDSVSRKLPPPEEREADDDVGQYDEEIGSAATLSGEDTHGEDDEDDEDDADRSKFPKATKVKDPFFWLKFEHKPLDERADNALAVRLRHMEIIYHKGYVETIFKFFQPPESQLESVGALIDVASETLEGIRKETRAGLEYALAQHKTVDLQLDLNAPIIIIPEDVTRKECQHIVLDAGHIAVESDLADQAAVDQVKAKERQEYHDEDYQRLESLMYDKFHIKLESAQLLIGPSLKVCLEALDDGGDGQSHKHGELHILERTSLTFLAQNCILNQAPNLTRFKISGSLPQLQVNLSDRKYKSLMRMIDVALPKFGDDKSASENAATRPPPIVTRHSSFARSRPVVHEDVEYHVEKAESEPEEEEDEDDTGEKEEFFDTEDSPTGKQNINQKTFEFTFQVDKVQASIFRSNPDPKKPDRLLANAVLQGFQFEFGLRPFDMSVDILLRSLYIEDKMVEAGHEFRHLVTSEELSGAHGKDLVRIQYRGVQKVSPEFMTVHEGIDKMVDVEMSTINVVVTRGSILTLFDWVMTTFTDGGAGGGGGSTPAPGTPVGEEPPTAEQANDKMRVKVKLTSINLILNEDGLRIATLSLSAADVSVFLRSPTMRVAARLGNLELVDDFSGDTPRQLLTIQGDELADFQYETYDPTDKMTYPGHDTLVYLRSGSLKFVFSEEPVHRILVFMSKFGRMKAAYDAAAQAAAQRATEVTTWIPKMHYDILIRTPIVVFPHDSTAVTKHGIIAHLGEISLANKFEVSDEEVVTKIVFELRQVRLSSTLNCEGEQDGQDVQVLDDVTIHVDVNMTQTIDPSKELTKPGTLVDARMSDVKMHLPEAQYAALIALMQTVPRTFALADDEVEDESTAIAPPRPLTPPPKDRKLDSVPEDGETVDLLPELASVARHADGTTVPLKSSLELAFAVKTVYLELFTIAARTVDTLKDASLARFSLNETGVKYKMLSNGSMEAEVVVRSFTLHDTRPAQSTKFREIFPATKHDGHQFMISYSQSGGVDKSAYANIAIDTPKMVFSLDPLFGLLDYFTSAFPKSSNATPSKDIEDDRVTLSDDTSAVGVQQPQSASTFAFRVNIVSPTIQLLAHPDQSDSEAVVLSIDQILISQQGTLVLNVARIGMFLCRMDRPKEKIRVVDDFDVTLMMDSRGDAGQQVTNIEVAVQPLILRVSYRDIILIQSIISRASELSNRGTPPLLEEEPARPDLASVSARQRSGTDPARQSIAGTKRRASGPASAMASTNAPLQAQIFITKETLKVTLDGFQLVLIGDLHDLPVFDIRAEEFTAEVRNWSSDLDAQVTIEPRVQCFNLRVSTWEPLVDPWRFSVNVSRPVATGLLSITLSSQERLELNLTSTFIELGLTTQAIVGREGEKLLTRARGSQAPFLIKNRTGYPLSLWSEGNNGGDAHRLADGDDAPWRFNDWRAMREHLHVGSRNSLTLQFEGTSWTALQNVSVDREGEHIYVLKPKLDKVSHRLMCEVKLVENVKVVTFRSTFLVQNRSLVNAEMVIVDEFGKKASQIYKILPGEDCPVPIVAAYTSRIRFRPDAGFGYAWSGEPLHWQALVKNPTRAIVCKSAKEAAFRFQAHAILDKSDPLVRVYPKLTLRLRAPVEVQNLLPHDIQYRVFDKNIEHNWTSYLREGGISPIHIAELSHLLLLSIDVQDTVFNRSEFAIINTDNPEDLPVEHDLVLSDKEKLNLNLRIHFQKHLDSGGAFRVQIYSPYILINKSGCDFALKTKTFMSSAKTVAGQSIFSGALGCVFSGNCGTFANSFVGCSKGGQKRNGAEPFMFSFPTDDRRNRVLLRIKDSNWSAPLSFETIGMETEVVLPSASGIEEIHIGLKVTEGLGDYKLTKVVTLYPRFIVKSSLDHDIRVRELGSTNEKVLAPGDRHPLGFMRAGNKPQLVLSQSGSPAVWSAPFMISDIGQNHIRVQRQDEEELLVRVDAMLEGPCIFIKLEPETKGWPFLFRNDSDYPVTLCQAVSASDSTLLSFFLTESRSDSLSQLPEDAAAKNQPRRKKYKLSPRSKLPYAWDLPAETHKQLQISVNGTNRIINVLEIGSQLPFKFPYEQKTGVLSIDVRAEGQTQSVTFSNYDEEDSVFKLQRRETSLSRAESTTSSNRETTFEAVDVDVVTTFSFGISFEGIGISLVNKKMQELVYASFRGLTFKYSDSTTNVAYDLSIKWIQVDNQLFGGLYPILLYPSVIPKDGKELEVHPSLQASVIILKDESHGVTYFKYASVLLQEMTVEVDEDFLFALLDFAKFSGATGQDEIPSKLTEEPADIPEPKGSSGGGDVYFEVLHLQPIQLDLSFMRTDRVNVDQKLNTRNPFFFFVNALTMALGNVNDAPVRLHALVIENVRLSLPVLQERLTLHYSNEFFGQLYRVLGSADFLGNPVGLFTNVSSGVADFFIQPYDSVMMNGNRDLGIGIARGAGSLAKKTVFGVSDSMAKVTGSIGKGLSAATLDKEYQNQRRMRQFRNKPKHALYGVTAGATSLITSVASGFEGLATKPLEGAEAEGAAGFLKGVGKGFVGLVTKPAVGLFDLANNVTEGIRNTTTVFDQSSIDRVRLPRFTASDGILRPYQEREALGQSWIKNVETGRYFDETYVAHLDIPSSDDTLAVVVTTTRILLVKVAKLKVGWDVPFSDLVTISLEATGISKSFQLMGNVPGPFLPIADQPARLWLFRHLERVVTAQ</sequence>
<dbReference type="Pfam" id="PF12624">
    <property type="entry name" value="VPS13_N"/>
    <property type="match status" value="2"/>
</dbReference>
<dbReference type="Pfam" id="PF25036">
    <property type="entry name" value="VPS13_VAB"/>
    <property type="match status" value="1"/>
</dbReference>
<dbReference type="InterPro" id="IPR026854">
    <property type="entry name" value="VPS13_N"/>
</dbReference>
<keyword evidence="10" id="KW-1185">Reference proteome</keyword>
<dbReference type="EMBL" id="FQNC01000042">
    <property type="protein sequence ID" value="SGY38025.1"/>
    <property type="molecule type" value="Genomic_DNA"/>
</dbReference>
<evidence type="ECO:0000256" key="4">
    <source>
        <dbReference type="SAM" id="MobiDB-lite"/>
    </source>
</evidence>